<evidence type="ECO:0000256" key="11">
    <source>
        <dbReference type="SAM" id="SignalP"/>
    </source>
</evidence>
<keyword evidence="2 8" id="KW-0813">Transport</keyword>
<keyword evidence="3 8" id="KW-1134">Transmembrane beta strand</keyword>
<dbReference type="PANTHER" id="PTHR47234">
    <property type="match status" value="1"/>
</dbReference>
<keyword evidence="15" id="KW-1185">Reference proteome</keyword>
<evidence type="ECO:0000256" key="4">
    <source>
        <dbReference type="ARBA" id="ARBA00022692"/>
    </source>
</evidence>
<reference evidence="14 15" key="1">
    <citation type="submission" date="2024-05" db="EMBL/GenBank/DDBJ databases">
        <authorList>
            <person name="Liu Q."/>
            <person name="Xin Y.-H."/>
        </authorList>
    </citation>
    <scope>NUCLEOTIDE SEQUENCE [LARGE SCALE GENOMIC DNA]</scope>
    <source>
        <strain evidence="14 15">CGMCC 1.10181</strain>
    </source>
</reference>
<evidence type="ECO:0000256" key="8">
    <source>
        <dbReference type="PROSITE-ProRule" id="PRU01360"/>
    </source>
</evidence>
<keyword evidence="4 8" id="KW-0812">Transmembrane</keyword>
<evidence type="ECO:0000256" key="10">
    <source>
        <dbReference type="SAM" id="MobiDB-lite"/>
    </source>
</evidence>
<feature type="domain" description="TonB-dependent receptor plug" evidence="13">
    <location>
        <begin position="59"/>
        <end position="181"/>
    </location>
</feature>
<comment type="similarity">
    <text evidence="8 9">Belongs to the TonB-dependent receptor family.</text>
</comment>
<name>A0ABU9XWS4_9SPHN</name>
<keyword evidence="6 8" id="KW-0472">Membrane</keyword>
<organism evidence="14 15">
    <name type="scientific">Sphingomonas oligophenolica</name>
    <dbReference type="NCBI Taxonomy" id="301154"/>
    <lineage>
        <taxon>Bacteria</taxon>
        <taxon>Pseudomonadati</taxon>
        <taxon>Pseudomonadota</taxon>
        <taxon>Alphaproteobacteria</taxon>
        <taxon>Sphingomonadales</taxon>
        <taxon>Sphingomonadaceae</taxon>
        <taxon>Sphingomonas</taxon>
    </lineage>
</organism>
<dbReference type="InterPro" id="IPR039426">
    <property type="entry name" value="TonB-dep_rcpt-like"/>
</dbReference>
<dbReference type="Pfam" id="PF00593">
    <property type="entry name" value="TonB_dep_Rec_b-barrel"/>
    <property type="match status" value="1"/>
</dbReference>
<evidence type="ECO:0000259" key="13">
    <source>
        <dbReference type="Pfam" id="PF07715"/>
    </source>
</evidence>
<feature type="compositionally biased region" description="Low complexity" evidence="10">
    <location>
        <begin position="25"/>
        <end position="45"/>
    </location>
</feature>
<dbReference type="InterPro" id="IPR012910">
    <property type="entry name" value="Plug_dom"/>
</dbReference>
<sequence>MLKQRYLLASALGALAIGTPALAQEAPGATPDAAAGQADSAGQNDIVVTGSRGKPRTITSSPTPIDVIGGDQLGRLAGSMPLRDVLSQLVPSFQAQQVGSSSFDSVARPAGLRGLSGVHVLVLVNGKRRHNSSLINLNSGNVSAGANPVDLDLIPASAIDHIEVLRDGAAAQYGSDAIAGVINVILKSNTSGGNASIEAGQRYGQDGSGSDGETIQAAISHGFKLGEEGSLAISVEAKRQQATIRNSDATGAFYFPVNGAADPRELTVNRRTYQGGLPQLRSIYGSESSKLPIGNVEFYTTVTAGYREARVGQAGRRPNSTSDIIAVYPDGFTPYYTLHEFDFQATGGLRGKLAGWDVDLSSTYGRNYARNGADNSLNASLGAASPTKFNTFSSAFDQWTNNLDFTRHYEVFGSRPLQVSAGLEYRYESYVTRTLDTAAYINGGYVYPAGTPLAGQPGAVGAQGAIVVNPEDQARIKRNNVAAYVDLALDVTDRLLLTAAGRYEDYDDSSGHVWSGKVAARYKVANWLSLRGAFSNGFRAPSLAQQGFAQTSTQFNLVGGVYQLIQSKVVQTGSPVALALGAQPLRPERSRNYSLGFAFTPVSALSVTVDAYQIDLDNRITMTGLLSSAGVRAILKANGFSGDQFVRFFTNALDTRTRGVDVVGSYVHSIDDLGRFRGTVGFNYNQTDIRRIAPTPTQLSGLGLTLFDRQTQGYFTVGTPNTKLILGLDWNLGKFGVNAKETRYGGFKLLNNTPSLDQSYGAKWITDLEVSYQILERAQLSVGAYNIFDVYPDKNTVPSTIGGSIYGSNSPFGAYGGYYYARLSLKL</sequence>
<keyword evidence="5 9" id="KW-0798">TonB box</keyword>
<dbReference type="SUPFAM" id="SSF56935">
    <property type="entry name" value="Porins"/>
    <property type="match status" value="1"/>
</dbReference>
<evidence type="ECO:0000259" key="12">
    <source>
        <dbReference type="Pfam" id="PF00593"/>
    </source>
</evidence>
<keyword evidence="11" id="KW-0732">Signal</keyword>
<dbReference type="Pfam" id="PF07715">
    <property type="entry name" value="Plug"/>
    <property type="match status" value="1"/>
</dbReference>
<evidence type="ECO:0000256" key="3">
    <source>
        <dbReference type="ARBA" id="ARBA00022452"/>
    </source>
</evidence>
<dbReference type="RefSeq" id="WP_343887579.1">
    <property type="nucleotide sequence ID" value="NZ_BAAAEH010000005.1"/>
</dbReference>
<feature type="region of interest" description="Disordered" evidence="10">
    <location>
        <begin position="25"/>
        <end position="61"/>
    </location>
</feature>
<proteinExistence type="inferred from homology"/>
<gene>
    <name evidence="14" type="ORF">ABC974_00050</name>
</gene>
<keyword evidence="7 8" id="KW-0998">Cell outer membrane</keyword>
<dbReference type="CDD" id="cd01347">
    <property type="entry name" value="ligand_gated_channel"/>
    <property type="match status" value="1"/>
</dbReference>
<dbReference type="InterPro" id="IPR037066">
    <property type="entry name" value="Plug_dom_sf"/>
</dbReference>
<keyword evidence="14" id="KW-0675">Receptor</keyword>
<dbReference type="InterPro" id="IPR036942">
    <property type="entry name" value="Beta-barrel_TonB_sf"/>
</dbReference>
<dbReference type="Gene3D" id="2.40.170.20">
    <property type="entry name" value="TonB-dependent receptor, beta-barrel domain"/>
    <property type="match status" value="1"/>
</dbReference>
<comment type="caution">
    <text evidence="14">The sequence shown here is derived from an EMBL/GenBank/DDBJ whole genome shotgun (WGS) entry which is preliminary data.</text>
</comment>
<dbReference type="PANTHER" id="PTHR47234:SF3">
    <property type="entry name" value="SECRETIN_TONB SHORT N-TERMINAL DOMAIN-CONTAINING PROTEIN"/>
    <property type="match status" value="1"/>
</dbReference>
<protein>
    <submittedName>
        <fullName evidence="14">TonB-dependent receptor</fullName>
    </submittedName>
</protein>
<dbReference type="Gene3D" id="2.170.130.10">
    <property type="entry name" value="TonB-dependent receptor, plug domain"/>
    <property type="match status" value="1"/>
</dbReference>
<comment type="subcellular location">
    <subcellularLocation>
        <location evidence="1 8">Cell outer membrane</location>
        <topology evidence="1 8">Multi-pass membrane protein</topology>
    </subcellularLocation>
</comment>
<evidence type="ECO:0000256" key="7">
    <source>
        <dbReference type="ARBA" id="ARBA00023237"/>
    </source>
</evidence>
<evidence type="ECO:0000313" key="15">
    <source>
        <dbReference type="Proteomes" id="UP001419910"/>
    </source>
</evidence>
<dbReference type="PROSITE" id="PS52016">
    <property type="entry name" value="TONB_DEPENDENT_REC_3"/>
    <property type="match status" value="1"/>
</dbReference>
<dbReference type="EMBL" id="JBDIME010000001">
    <property type="protein sequence ID" value="MEN2788006.1"/>
    <property type="molecule type" value="Genomic_DNA"/>
</dbReference>
<evidence type="ECO:0000313" key="14">
    <source>
        <dbReference type="EMBL" id="MEN2788006.1"/>
    </source>
</evidence>
<dbReference type="InterPro" id="IPR000531">
    <property type="entry name" value="Beta-barrel_TonB"/>
</dbReference>
<evidence type="ECO:0000256" key="1">
    <source>
        <dbReference type="ARBA" id="ARBA00004571"/>
    </source>
</evidence>
<feature type="signal peptide" evidence="11">
    <location>
        <begin position="1"/>
        <end position="23"/>
    </location>
</feature>
<evidence type="ECO:0000256" key="9">
    <source>
        <dbReference type="RuleBase" id="RU003357"/>
    </source>
</evidence>
<evidence type="ECO:0000256" key="2">
    <source>
        <dbReference type="ARBA" id="ARBA00022448"/>
    </source>
</evidence>
<evidence type="ECO:0000256" key="6">
    <source>
        <dbReference type="ARBA" id="ARBA00023136"/>
    </source>
</evidence>
<feature type="chain" id="PRO_5045059171" evidence="11">
    <location>
        <begin position="24"/>
        <end position="827"/>
    </location>
</feature>
<feature type="domain" description="TonB-dependent receptor-like beta-barrel" evidence="12">
    <location>
        <begin position="319"/>
        <end position="787"/>
    </location>
</feature>
<evidence type="ECO:0000256" key="5">
    <source>
        <dbReference type="ARBA" id="ARBA00023077"/>
    </source>
</evidence>
<dbReference type="Proteomes" id="UP001419910">
    <property type="component" value="Unassembled WGS sequence"/>
</dbReference>
<accession>A0ABU9XWS4</accession>